<evidence type="ECO:0000313" key="3">
    <source>
        <dbReference type="EMBL" id="AQZ54039.1"/>
    </source>
</evidence>
<sequence>MTDPVSLYGTIQQPAPVERLSHGGVTVGLQDGALRHLAVRGTEVIRSVAFLARDRDWGTIVPEIGTISREQDDALRLAIPMVFRSGDARLDVTVRITLAGDSLRVEAEGRATGNFETNRAGFTVLHPIEGVAGAPARVTHANGSVEDGTFPALIEPWQPFMDIAALEHHANGFAVRTVFSGDVFEMEDQRQWGDASYKTYNRPLALPWPYEIGDGETLSQSVEITWKADAAAVAPAPDPDHRTARFPEMALVLTASDALRLAANPRDYDIVRPQRLLCHVDAAAAPAGPQIDAFAALQAALTEPAYDLELICRFAAGESPADELAAHAAVVAASGLVPASAFVCPSVDRQSTPPGSKWPPCPPLDEIHAAAVEAFPGILRGGGMASFFPELNRKRPPLQHLAFVSHGLCPIVHAADDISVLETLETIPHIARSARAIIGDRAYRIGPATIAMRQNPYGARTIPNPEQGRVCMADFDPRHFAAFGAAYALGLATALAPFDVAVWTPAALYGPRGLLHEDGTPSPLAWVLEALAGCAGKKVIAATIKGGLARLAFEDGHEFTANLTDRMLDGLQPFDWR</sequence>
<dbReference type="Pfam" id="PF25838">
    <property type="entry name" value="Apionate_lact_M"/>
    <property type="match status" value="1"/>
</dbReference>
<dbReference type="Pfam" id="PF25837">
    <property type="entry name" value="Apionate_lact_N"/>
    <property type="match status" value="1"/>
</dbReference>
<dbReference type="InterPro" id="IPR058787">
    <property type="entry name" value="ApnL_M"/>
</dbReference>
<feature type="domain" description="D-apionate lactonase N-terminal" evidence="1">
    <location>
        <begin position="6"/>
        <end position="228"/>
    </location>
</feature>
<geneLocation type="plasmid" evidence="4">
    <name>pmm593</name>
</geneLocation>
<dbReference type="RefSeq" id="WP_018064056.1">
    <property type="nucleotide sequence ID" value="NZ_AQWH01000005.1"/>
</dbReference>
<dbReference type="OrthoDB" id="931854at2"/>
<dbReference type="AlphaFoldDB" id="A0A1U9Z8J8"/>
<protein>
    <submittedName>
        <fullName evidence="3">Uncharacterized protein</fullName>
    </submittedName>
</protein>
<evidence type="ECO:0000259" key="2">
    <source>
        <dbReference type="Pfam" id="PF25838"/>
    </source>
</evidence>
<feature type="domain" description="D-apionate lactonase TIM barrel" evidence="2">
    <location>
        <begin position="249"/>
        <end position="536"/>
    </location>
</feature>
<gene>
    <name evidence="3" type="ORF">Mame_04747</name>
</gene>
<dbReference type="InterPro" id="IPR058788">
    <property type="entry name" value="ApnL_N"/>
</dbReference>
<proteinExistence type="predicted"/>
<name>A0A1U9Z8J8_9HYPH</name>
<dbReference type="KEGG" id="mmed:Mame_04747"/>
<accession>A0A1U9Z8J8</accession>
<keyword evidence="4" id="KW-1185">Reference proteome</keyword>
<dbReference type="eggNOG" id="ENOG502Z7Y3">
    <property type="taxonomic scope" value="Bacteria"/>
</dbReference>
<dbReference type="Proteomes" id="UP000191135">
    <property type="component" value="Plasmid pMM593"/>
</dbReference>
<evidence type="ECO:0000313" key="4">
    <source>
        <dbReference type="Proteomes" id="UP000191135"/>
    </source>
</evidence>
<dbReference type="EMBL" id="CP020331">
    <property type="protein sequence ID" value="AQZ54039.1"/>
    <property type="molecule type" value="Genomic_DNA"/>
</dbReference>
<reference evidence="3 4" key="1">
    <citation type="submission" date="2017-03" db="EMBL/GenBank/DDBJ databases">
        <title>Foreign affairs: Plasmid Transfer between Roseobacters and Rhizobia.</title>
        <authorList>
            <person name="Bartling P."/>
            <person name="Bunk B."/>
            <person name="Overmann J."/>
            <person name="Brinkmann H."/>
            <person name="Petersen J."/>
        </authorList>
    </citation>
    <scope>NUCLEOTIDE SEQUENCE [LARGE SCALE GENOMIC DNA]</scope>
    <source>
        <strain evidence="3 4">MACL11</strain>
        <plasmid evidence="4">Plasmid pmm593</plasmid>
    </source>
</reference>
<organism evidence="3 4">
    <name type="scientific">Martelella mediterranea DSM 17316</name>
    <dbReference type="NCBI Taxonomy" id="1122214"/>
    <lineage>
        <taxon>Bacteria</taxon>
        <taxon>Pseudomonadati</taxon>
        <taxon>Pseudomonadota</taxon>
        <taxon>Alphaproteobacteria</taxon>
        <taxon>Hyphomicrobiales</taxon>
        <taxon>Aurantimonadaceae</taxon>
        <taxon>Martelella</taxon>
    </lineage>
</organism>
<evidence type="ECO:0000259" key="1">
    <source>
        <dbReference type="Pfam" id="PF25837"/>
    </source>
</evidence>
<keyword evidence="3" id="KW-0614">Plasmid</keyword>